<comment type="caution">
    <text evidence="2">The sequence shown here is derived from an EMBL/GenBank/DDBJ whole genome shotgun (WGS) entry which is preliminary data.</text>
</comment>
<feature type="non-terminal residue" evidence="2">
    <location>
        <position position="103"/>
    </location>
</feature>
<evidence type="ECO:0000256" key="1">
    <source>
        <dbReference type="SAM" id="MobiDB-lite"/>
    </source>
</evidence>
<proteinExistence type="predicted"/>
<sequence length="103" mass="11053">DHTPPQTYAQEQEALKNSIVKEMHAAAGGEAASDGSGSESEDFMVPSKKPANDGVSAGSRTKAKVKTAPIDVAEEDKDPETYLSNFMESRAWVPGDFSHFKPL</sequence>
<feature type="compositionally biased region" description="Low complexity" evidence="1">
    <location>
        <begin position="25"/>
        <end position="38"/>
    </location>
</feature>
<organism evidence="2 3">
    <name type="scientific">Cryomyces antarcticus</name>
    <dbReference type="NCBI Taxonomy" id="329879"/>
    <lineage>
        <taxon>Eukaryota</taxon>
        <taxon>Fungi</taxon>
        <taxon>Dikarya</taxon>
        <taxon>Ascomycota</taxon>
        <taxon>Pezizomycotina</taxon>
        <taxon>Dothideomycetes</taxon>
        <taxon>Dothideomycetes incertae sedis</taxon>
        <taxon>Cryomyces</taxon>
    </lineage>
</organism>
<dbReference type="EMBL" id="JAVRRA010013248">
    <property type="protein sequence ID" value="KAK5233309.1"/>
    <property type="molecule type" value="Genomic_DNA"/>
</dbReference>
<reference evidence="2 3" key="1">
    <citation type="submission" date="2023-08" db="EMBL/GenBank/DDBJ databases">
        <title>Black Yeasts Isolated from many extreme environments.</title>
        <authorList>
            <person name="Coleine C."/>
            <person name="Stajich J.E."/>
            <person name="Selbmann L."/>
        </authorList>
    </citation>
    <scope>NUCLEOTIDE SEQUENCE [LARGE SCALE GENOMIC DNA]</scope>
    <source>
        <strain evidence="2 3">CCFEE 536</strain>
    </source>
</reference>
<feature type="region of interest" description="Disordered" evidence="1">
    <location>
        <begin position="23"/>
        <end position="73"/>
    </location>
</feature>
<evidence type="ECO:0000313" key="3">
    <source>
        <dbReference type="Proteomes" id="UP001357485"/>
    </source>
</evidence>
<evidence type="ECO:0000313" key="2">
    <source>
        <dbReference type="EMBL" id="KAK5233309.1"/>
    </source>
</evidence>
<gene>
    <name evidence="2" type="primary">kri1_3</name>
    <name evidence="2" type="ORF">LTR16_012685</name>
</gene>
<accession>A0ABR0LRE4</accession>
<dbReference type="Proteomes" id="UP001357485">
    <property type="component" value="Unassembled WGS sequence"/>
</dbReference>
<name>A0ABR0LRE4_9PEZI</name>
<keyword evidence="3" id="KW-1185">Reference proteome</keyword>
<protein>
    <submittedName>
        <fullName evidence="2">Kinetochore protein Spc24</fullName>
    </submittedName>
</protein>
<feature type="non-terminal residue" evidence="2">
    <location>
        <position position="1"/>
    </location>
</feature>